<dbReference type="Pfam" id="PF02517">
    <property type="entry name" value="Rce1-like"/>
    <property type="match status" value="1"/>
</dbReference>
<dbReference type="OrthoDB" id="1523022at2"/>
<keyword evidence="1" id="KW-0472">Membrane</keyword>
<keyword evidence="4" id="KW-1185">Reference proteome</keyword>
<dbReference type="AlphaFoldDB" id="A0A316BDG9"/>
<evidence type="ECO:0000313" key="3">
    <source>
        <dbReference type="EMBL" id="PWJ60537.1"/>
    </source>
</evidence>
<comment type="caution">
    <text evidence="3">The sequence shown here is derived from an EMBL/GenBank/DDBJ whole genome shotgun (WGS) entry which is preliminary data.</text>
</comment>
<protein>
    <recommendedName>
        <fullName evidence="2">CAAX prenyl protease 2/Lysostaphin resistance protein A-like domain-containing protein</fullName>
    </recommendedName>
</protein>
<sequence>MLKNSPNLIESRVSGTGASLLVLVGFVLIGMAIGNLLALIGLTALTGTGMDATPTLITDLMFSPEEVPNGWYLMMLFQGVVHLFSYLLPALLFIYFIERKSMEGINTRQYTSGRVWLLAILVVILSIPLNAKFIEWNSAMRFPEALSGLESWMREKENQMEVLTKFLTTYTQVGQLLIAMVVVVLLPAMGEELVFRGVIQRKLAETGNIHMAIWLAAAIFSAIHFQFYGFIPRMLLGALFGYLYYWSGNIWVAILAHFVNNGFVLVMVYLNHIKVLEINIEETKTMPILMVFASLLSTAYILYRIKTAPSKG</sequence>
<dbReference type="PANTHER" id="PTHR43592:SF15">
    <property type="entry name" value="CAAX AMINO TERMINAL PROTEASE FAMILY PROTEIN"/>
    <property type="match status" value="1"/>
</dbReference>
<feature type="transmembrane region" description="Helical" evidence="1">
    <location>
        <begin position="170"/>
        <end position="190"/>
    </location>
</feature>
<feature type="transmembrane region" description="Helical" evidence="1">
    <location>
        <begin position="250"/>
        <end position="273"/>
    </location>
</feature>
<proteinExistence type="predicted"/>
<dbReference type="InterPro" id="IPR003675">
    <property type="entry name" value="Rce1/LyrA-like_dom"/>
</dbReference>
<dbReference type="EMBL" id="QGDT01000001">
    <property type="protein sequence ID" value="PWJ60537.1"/>
    <property type="molecule type" value="Genomic_DNA"/>
</dbReference>
<feature type="transmembrane region" description="Helical" evidence="1">
    <location>
        <begin position="211"/>
        <end position="230"/>
    </location>
</feature>
<dbReference type="Proteomes" id="UP000245880">
    <property type="component" value="Unassembled WGS sequence"/>
</dbReference>
<keyword evidence="1" id="KW-0812">Transmembrane</keyword>
<feature type="transmembrane region" description="Helical" evidence="1">
    <location>
        <begin position="285"/>
        <end position="303"/>
    </location>
</feature>
<accession>A0A316BDG9</accession>
<feature type="transmembrane region" description="Helical" evidence="1">
    <location>
        <begin position="20"/>
        <end position="45"/>
    </location>
</feature>
<feature type="transmembrane region" description="Helical" evidence="1">
    <location>
        <begin position="115"/>
        <end position="134"/>
    </location>
</feature>
<keyword evidence="1" id="KW-1133">Transmembrane helix</keyword>
<dbReference type="GO" id="GO:0080120">
    <property type="term" value="P:CAAX-box protein maturation"/>
    <property type="evidence" value="ECO:0007669"/>
    <property type="project" value="UniProtKB-ARBA"/>
</dbReference>
<dbReference type="GO" id="GO:0004175">
    <property type="term" value="F:endopeptidase activity"/>
    <property type="evidence" value="ECO:0007669"/>
    <property type="project" value="UniProtKB-ARBA"/>
</dbReference>
<feature type="transmembrane region" description="Helical" evidence="1">
    <location>
        <begin position="71"/>
        <end position="95"/>
    </location>
</feature>
<feature type="domain" description="CAAX prenyl protease 2/Lysostaphin resistance protein A-like" evidence="2">
    <location>
        <begin position="176"/>
        <end position="262"/>
    </location>
</feature>
<evidence type="ECO:0000256" key="1">
    <source>
        <dbReference type="SAM" id="Phobius"/>
    </source>
</evidence>
<evidence type="ECO:0000313" key="4">
    <source>
        <dbReference type="Proteomes" id="UP000245880"/>
    </source>
</evidence>
<name>A0A316BDG9_9BACT</name>
<dbReference type="PANTHER" id="PTHR43592">
    <property type="entry name" value="CAAX AMINO TERMINAL PROTEASE"/>
    <property type="match status" value="1"/>
</dbReference>
<organism evidence="3 4">
    <name type="scientific">Dyadobacter jejuensis</name>
    <dbReference type="NCBI Taxonomy" id="1082580"/>
    <lineage>
        <taxon>Bacteria</taxon>
        <taxon>Pseudomonadati</taxon>
        <taxon>Bacteroidota</taxon>
        <taxon>Cytophagia</taxon>
        <taxon>Cytophagales</taxon>
        <taxon>Spirosomataceae</taxon>
        <taxon>Dyadobacter</taxon>
    </lineage>
</organism>
<reference evidence="3 4" key="1">
    <citation type="submission" date="2018-03" db="EMBL/GenBank/DDBJ databases">
        <title>Genomic Encyclopedia of Archaeal and Bacterial Type Strains, Phase II (KMG-II): from individual species to whole genera.</title>
        <authorList>
            <person name="Goeker M."/>
        </authorList>
    </citation>
    <scope>NUCLEOTIDE SEQUENCE [LARGE SCALE GENOMIC DNA]</scope>
    <source>
        <strain evidence="3 4">DSM 100346</strain>
    </source>
</reference>
<gene>
    <name evidence="3" type="ORF">CLV98_101722</name>
</gene>
<evidence type="ECO:0000259" key="2">
    <source>
        <dbReference type="Pfam" id="PF02517"/>
    </source>
</evidence>